<evidence type="ECO:0000313" key="2">
    <source>
        <dbReference type="EMBL" id="CAK88985.1"/>
    </source>
</evidence>
<dbReference type="InterPro" id="IPR000719">
    <property type="entry name" value="Prot_kinase_dom"/>
</dbReference>
<dbReference type="HOGENOM" id="CLU_1900291_0_0_1"/>
<dbReference type="KEGG" id="ptm:GSPATT00022154001"/>
<dbReference type="EMBL" id="CT868652">
    <property type="protein sequence ID" value="CAK88985.1"/>
    <property type="molecule type" value="Genomic_DNA"/>
</dbReference>
<organism evidence="2 3">
    <name type="scientific">Paramecium tetraurelia</name>
    <dbReference type="NCBI Taxonomy" id="5888"/>
    <lineage>
        <taxon>Eukaryota</taxon>
        <taxon>Sar</taxon>
        <taxon>Alveolata</taxon>
        <taxon>Ciliophora</taxon>
        <taxon>Intramacronucleata</taxon>
        <taxon>Oligohymenophorea</taxon>
        <taxon>Peniculida</taxon>
        <taxon>Parameciidae</taxon>
        <taxon>Paramecium</taxon>
    </lineage>
</organism>
<dbReference type="GO" id="GO:0005524">
    <property type="term" value="F:ATP binding"/>
    <property type="evidence" value="ECO:0007669"/>
    <property type="project" value="InterPro"/>
</dbReference>
<reference evidence="2 3" key="1">
    <citation type="journal article" date="2006" name="Nature">
        <title>Global trends of whole-genome duplications revealed by the ciliate Paramecium tetraurelia.</title>
        <authorList>
            <consortium name="Genoscope"/>
            <person name="Aury J.-M."/>
            <person name="Jaillon O."/>
            <person name="Duret L."/>
            <person name="Noel B."/>
            <person name="Jubin C."/>
            <person name="Porcel B.M."/>
            <person name="Segurens B."/>
            <person name="Daubin V."/>
            <person name="Anthouard V."/>
            <person name="Aiach N."/>
            <person name="Arnaiz O."/>
            <person name="Billaut A."/>
            <person name="Beisson J."/>
            <person name="Blanc I."/>
            <person name="Bouhouche K."/>
            <person name="Camara F."/>
            <person name="Duharcourt S."/>
            <person name="Guigo R."/>
            <person name="Gogendeau D."/>
            <person name="Katinka M."/>
            <person name="Keller A.-M."/>
            <person name="Kissmehl R."/>
            <person name="Klotz C."/>
            <person name="Koll F."/>
            <person name="Le Moue A."/>
            <person name="Lepere C."/>
            <person name="Malinsky S."/>
            <person name="Nowacki M."/>
            <person name="Nowak J.K."/>
            <person name="Plattner H."/>
            <person name="Poulain J."/>
            <person name="Ruiz F."/>
            <person name="Serrano V."/>
            <person name="Zagulski M."/>
            <person name="Dessen P."/>
            <person name="Betermier M."/>
            <person name="Weissenbach J."/>
            <person name="Scarpelli C."/>
            <person name="Schachter V."/>
            <person name="Sperling L."/>
            <person name="Meyer E."/>
            <person name="Cohen J."/>
            <person name="Wincker P."/>
        </authorList>
    </citation>
    <scope>NUCLEOTIDE SEQUENCE [LARGE SCALE GENOMIC DNA]</scope>
    <source>
        <strain evidence="2 3">Stock d4-2</strain>
    </source>
</reference>
<gene>
    <name evidence="2" type="ORF">GSPATT00022154001</name>
</gene>
<dbReference type="InterPro" id="IPR011009">
    <property type="entry name" value="Kinase-like_dom_sf"/>
</dbReference>
<accession>A0E118</accession>
<dbReference type="AlphaFoldDB" id="A0E118"/>
<dbReference type="Gene3D" id="1.10.510.10">
    <property type="entry name" value="Transferase(Phosphotransferase) domain 1"/>
    <property type="match status" value="1"/>
</dbReference>
<dbReference type="GO" id="GO:0004672">
    <property type="term" value="F:protein kinase activity"/>
    <property type="evidence" value="ECO:0007669"/>
    <property type="project" value="InterPro"/>
</dbReference>
<feature type="domain" description="Protein kinase" evidence="1">
    <location>
        <begin position="22"/>
        <end position="134"/>
    </location>
</feature>
<sequence>MIKLFCNQIIKSQTKEFLDRQFVIVKELASDSNGAIYEAKAQSSSYCSNVAIKLSYNIKQQEENYIDWLIQQQANNTQLIRFYEKIEQKQYKLTIMELGGCNLNEYLKSNQKSNSDKFKIFIQTLKAIKFLNEQ</sequence>
<dbReference type="GeneID" id="5042167"/>
<name>A0E118_PARTE</name>
<dbReference type="InParanoid" id="A0E118"/>
<evidence type="ECO:0000313" key="3">
    <source>
        <dbReference type="Proteomes" id="UP000000600"/>
    </source>
</evidence>
<dbReference type="PROSITE" id="PS50011">
    <property type="entry name" value="PROTEIN_KINASE_DOM"/>
    <property type="match status" value="1"/>
</dbReference>
<dbReference type="Proteomes" id="UP000000600">
    <property type="component" value="Unassembled WGS sequence"/>
</dbReference>
<proteinExistence type="predicted"/>
<dbReference type="RefSeq" id="XP_001456382.1">
    <property type="nucleotide sequence ID" value="XM_001456345.1"/>
</dbReference>
<dbReference type="SUPFAM" id="SSF56112">
    <property type="entry name" value="Protein kinase-like (PK-like)"/>
    <property type="match status" value="1"/>
</dbReference>
<keyword evidence="3" id="KW-1185">Reference proteome</keyword>
<protein>
    <recommendedName>
        <fullName evidence="1">Protein kinase domain-containing protein</fullName>
    </recommendedName>
</protein>
<evidence type="ECO:0000259" key="1">
    <source>
        <dbReference type="PROSITE" id="PS50011"/>
    </source>
</evidence>